<feature type="domain" description="Signal transduction histidine kinase subgroup 3 dimerisation and phosphoacceptor" evidence="10">
    <location>
        <begin position="185"/>
        <end position="244"/>
    </location>
</feature>
<gene>
    <name evidence="11" type="primary">narX</name>
    <name evidence="11" type="ORF">CMASS_00325</name>
</gene>
<dbReference type="EC" id="2.7.13.3" evidence="2"/>
<dbReference type="PANTHER" id="PTHR24421">
    <property type="entry name" value="NITRATE/NITRITE SENSOR PROTEIN NARX-RELATED"/>
    <property type="match status" value="1"/>
</dbReference>
<dbReference type="InterPro" id="IPR050482">
    <property type="entry name" value="Sensor_HK_TwoCompSys"/>
</dbReference>
<evidence type="ECO:0000256" key="4">
    <source>
        <dbReference type="ARBA" id="ARBA00022679"/>
    </source>
</evidence>
<comment type="catalytic activity">
    <reaction evidence="1">
        <text>ATP + protein L-histidine = ADP + protein N-phospho-L-histidine.</text>
        <dbReference type="EC" id="2.7.13.3"/>
    </reaction>
</comment>
<name>A0ABY7U4C1_9CORY</name>
<evidence type="ECO:0000313" key="11">
    <source>
        <dbReference type="EMBL" id="WCZ31536.1"/>
    </source>
</evidence>
<keyword evidence="9" id="KW-1133">Transmembrane helix</keyword>
<proteinExistence type="predicted"/>
<keyword evidence="8" id="KW-0902">Two-component regulatory system</keyword>
<keyword evidence="5" id="KW-0547">Nucleotide-binding</keyword>
<evidence type="ECO:0000256" key="7">
    <source>
        <dbReference type="ARBA" id="ARBA00022840"/>
    </source>
</evidence>
<dbReference type="EMBL" id="CP063189">
    <property type="protein sequence ID" value="WCZ31536.1"/>
    <property type="molecule type" value="Genomic_DNA"/>
</dbReference>
<keyword evidence="9" id="KW-0812">Transmembrane</keyword>
<evidence type="ECO:0000256" key="6">
    <source>
        <dbReference type="ARBA" id="ARBA00022777"/>
    </source>
</evidence>
<keyword evidence="4 11" id="KW-0808">Transferase</keyword>
<dbReference type="InterPro" id="IPR011712">
    <property type="entry name" value="Sig_transdc_His_kin_sub3_dim/P"/>
</dbReference>
<dbReference type="PANTHER" id="PTHR24421:SF10">
    <property type="entry name" value="NITRATE_NITRITE SENSOR PROTEIN NARQ"/>
    <property type="match status" value="1"/>
</dbReference>
<evidence type="ECO:0000256" key="9">
    <source>
        <dbReference type="SAM" id="Phobius"/>
    </source>
</evidence>
<keyword evidence="9" id="KW-0472">Membrane</keyword>
<dbReference type="Pfam" id="PF07730">
    <property type="entry name" value="HisKA_3"/>
    <property type="match status" value="1"/>
</dbReference>
<dbReference type="InterPro" id="IPR036890">
    <property type="entry name" value="HATPase_C_sf"/>
</dbReference>
<sequence length="371" mass="39691">MESPLQRSGPFTLGNVLLAILFVLLGVALTLGSTDAITLAQALLTVCFALPALYLSKRPTASAVASCALLACWSVTFFAALPANYGLSPVLIMAPLSVYTTARHCTNRAIPRAALALTVVASVVSPAMWLIDAETFQLHYRTGSQFVDGLLTHWLVLGFAYLLGVYLRNRDHQRHMAMQRAQEAERELIARELHDVLAHSLTLIKVQANAGIVSNSTESLAEIRDTADAALADVRSLVSSLREGSVHVPTDVATVIDKFRAAGLGIDTHGLAADRPPLPAVTRLAHTRIITEALTNALRHQGPGTYVTITWAGGELSIRSRNRHPQPAGHHVGARKGLVGLAERAHSLGGTFHADGTAEDFHITATLPVKD</sequence>
<dbReference type="Gene3D" id="1.20.5.1930">
    <property type="match status" value="1"/>
</dbReference>
<feature type="transmembrane region" description="Helical" evidence="9">
    <location>
        <begin position="12"/>
        <end position="31"/>
    </location>
</feature>
<dbReference type="Gene3D" id="3.30.565.10">
    <property type="entry name" value="Histidine kinase-like ATPase, C-terminal domain"/>
    <property type="match status" value="1"/>
</dbReference>
<evidence type="ECO:0000256" key="5">
    <source>
        <dbReference type="ARBA" id="ARBA00022741"/>
    </source>
</evidence>
<dbReference type="RefSeq" id="WP_156831800.1">
    <property type="nucleotide sequence ID" value="NZ_ATVG01000007.1"/>
</dbReference>
<keyword evidence="7" id="KW-0067">ATP-binding</keyword>
<reference evidence="11 12" key="1">
    <citation type="submission" date="2020-10" db="EMBL/GenBank/DDBJ databases">
        <title>Complete genome sequence of Corynebacterium massiliense DSM 45435, type strain of Corynebacterium massiliense.</title>
        <authorList>
            <person name="Busche T."/>
            <person name="Kalinowski J."/>
            <person name="Ruckert C."/>
        </authorList>
    </citation>
    <scope>NUCLEOTIDE SEQUENCE [LARGE SCALE GENOMIC DNA]</scope>
    <source>
        <strain evidence="11 12">DSM 45435</strain>
    </source>
</reference>
<evidence type="ECO:0000256" key="2">
    <source>
        <dbReference type="ARBA" id="ARBA00012438"/>
    </source>
</evidence>
<feature type="transmembrane region" description="Helical" evidence="9">
    <location>
        <begin position="114"/>
        <end position="131"/>
    </location>
</feature>
<feature type="transmembrane region" description="Helical" evidence="9">
    <location>
        <begin position="37"/>
        <end position="55"/>
    </location>
</feature>
<evidence type="ECO:0000313" key="12">
    <source>
        <dbReference type="Proteomes" id="UP001220064"/>
    </source>
</evidence>
<dbReference type="CDD" id="cd16917">
    <property type="entry name" value="HATPase_UhpB-NarQ-NarX-like"/>
    <property type="match status" value="1"/>
</dbReference>
<accession>A0ABY7U4C1</accession>
<feature type="transmembrane region" description="Helical" evidence="9">
    <location>
        <begin position="151"/>
        <end position="168"/>
    </location>
</feature>
<dbReference type="GO" id="GO:0004673">
    <property type="term" value="F:protein histidine kinase activity"/>
    <property type="evidence" value="ECO:0007669"/>
    <property type="project" value="UniProtKB-EC"/>
</dbReference>
<keyword evidence="12" id="KW-1185">Reference proteome</keyword>
<evidence type="ECO:0000256" key="3">
    <source>
        <dbReference type="ARBA" id="ARBA00022553"/>
    </source>
</evidence>
<evidence type="ECO:0000259" key="10">
    <source>
        <dbReference type="Pfam" id="PF07730"/>
    </source>
</evidence>
<keyword evidence="3" id="KW-0597">Phosphoprotein</keyword>
<evidence type="ECO:0000256" key="1">
    <source>
        <dbReference type="ARBA" id="ARBA00000085"/>
    </source>
</evidence>
<organism evidence="11 12">
    <name type="scientific">Corynebacterium massiliense DSM 45435</name>
    <dbReference type="NCBI Taxonomy" id="1121364"/>
    <lineage>
        <taxon>Bacteria</taxon>
        <taxon>Bacillati</taxon>
        <taxon>Actinomycetota</taxon>
        <taxon>Actinomycetes</taxon>
        <taxon>Mycobacteriales</taxon>
        <taxon>Corynebacteriaceae</taxon>
        <taxon>Corynebacterium</taxon>
    </lineage>
</organism>
<keyword evidence="6" id="KW-0418">Kinase</keyword>
<feature type="transmembrane region" description="Helical" evidence="9">
    <location>
        <begin position="86"/>
        <end position="102"/>
    </location>
</feature>
<protein>
    <recommendedName>
        <fullName evidence="2">histidine kinase</fullName>
        <ecNumber evidence="2">2.7.13.3</ecNumber>
    </recommendedName>
</protein>
<dbReference type="Proteomes" id="UP001220064">
    <property type="component" value="Chromosome"/>
</dbReference>
<feature type="transmembrane region" description="Helical" evidence="9">
    <location>
        <begin position="62"/>
        <end position="80"/>
    </location>
</feature>
<evidence type="ECO:0000256" key="8">
    <source>
        <dbReference type="ARBA" id="ARBA00023012"/>
    </source>
</evidence>